<keyword evidence="1" id="KW-0732">Signal</keyword>
<evidence type="ECO:0008006" key="4">
    <source>
        <dbReference type="Google" id="ProtNLM"/>
    </source>
</evidence>
<keyword evidence="3" id="KW-1185">Reference proteome</keyword>
<feature type="non-terminal residue" evidence="2">
    <location>
        <position position="128"/>
    </location>
</feature>
<dbReference type="Proteomes" id="UP000553632">
    <property type="component" value="Unassembled WGS sequence"/>
</dbReference>
<evidence type="ECO:0000256" key="1">
    <source>
        <dbReference type="SAM" id="SignalP"/>
    </source>
</evidence>
<evidence type="ECO:0000313" key="2">
    <source>
        <dbReference type="EMBL" id="KAF4699462.1"/>
    </source>
</evidence>
<dbReference type="EMBL" id="JABANO010037889">
    <property type="protein sequence ID" value="KAF4699462.1"/>
    <property type="molecule type" value="Genomic_DNA"/>
</dbReference>
<feature type="chain" id="PRO_5029810901" description="Immunoglobulin super DCC subclass member" evidence="1">
    <location>
        <begin position="30"/>
        <end position="128"/>
    </location>
</feature>
<reference evidence="2 3" key="1">
    <citation type="submission" date="2020-04" db="EMBL/GenBank/DDBJ databases">
        <title>Perkinsus olseni comparative genomics.</title>
        <authorList>
            <person name="Bogema D.R."/>
        </authorList>
    </citation>
    <scope>NUCLEOTIDE SEQUENCE [LARGE SCALE GENOMIC DNA]</scope>
    <source>
        <strain evidence="2 3">ATCC PRA-207</strain>
    </source>
</reference>
<evidence type="ECO:0000313" key="3">
    <source>
        <dbReference type="Proteomes" id="UP000553632"/>
    </source>
</evidence>
<accession>A0A7J6PTW7</accession>
<sequence>VIINMAKTYLSLIPIICFGMLSGPPQCDAYLRALGSSACPQTCSTCPTGYICDFSLEALGCICYRDSFSCYESCREATRFKRAVAACQRCMIMRPPCTIPDMSAISEADAASIASKAAKSEETADAVV</sequence>
<organism evidence="2 3">
    <name type="scientific">Perkinsus olseni</name>
    <name type="common">Perkinsus atlanticus</name>
    <dbReference type="NCBI Taxonomy" id="32597"/>
    <lineage>
        <taxon>Eukaryota</taxon>
        <taxon>Sar</taxon>
        <taxon>Alveolata</taxon>
        <taxon>Perkinsozoa</taxon>
        <taxon>Perkinsea</taxon>
        <taxon>Perkinsida</taxon>
        <taxon>Perkinsidae</taxon>
        <taxon>Perkinsus</taxon>
    </lineage>
</organism>
<comment type="caution">
    <text evidence="2">The sequence shown here is derived from an EMBL/GenBank/DDBJ whole genome shotgun (WGS) entry which is preliminary data.</text>
</comment>
<feature type="signal peptide" evidence="1">
    <location>
        <begin position="1"/>
        <end position="29"/>
    </location>
</feature>
<proteinExistence type="predicted"/>
<protein>
    <recommendedName>
        <fullName evidence="4">Immunoglobulin super DCC subclass member</fullName>
    </recommendedName>
</protein>
<name>A0A7J6PTW7_PEROL</name>
<gene>
    <name evidence="2" type="ORF">FOZ63_022056</name>
</gene>
<dbReference type="AlphaFoldDB" id="A0A7J6PTW7"/>